<dbReference type="AlphaFoldDB" id="A0A239HRV4"/>
<feature type="transmembrane region" description="Helical" evidence="1">
    <location>
        <begin position="12"/>
        <end position="31"/>
    </location>
</feature>
<reference evidence="3 6" key="1">
    <citation type="submission" date="2016-10" db="EMBL/GenBank/DDBJ databases">
        <authorList>
            <person name="de Groot N.N."/>
        </authorList>
    </citation>
    <scope>NUCLEOTIDE SEQUENCE [LARGE SCALE GENOMIC DNA]</scope>
    <source>
        <strain evidence="3 6">CCM 7361</strain>
    </source>
</reference>
<keyword evidence="5" id="KW-1185">Reference proteome</keyword>
<dbReference type="Proteomes" id="UP000198309">
    <property type="component" value="Unassembled WGS sequence"/>
</dbReference>
<dbReference type="Pfam" id="PF14341">
    <property type="entry name" value="PilX_N"/>
    <property type="match status" value="1"/>
</dbReference>
<sequence>MNASRQSQQGAILFVSLIILLVISVLAISSVRQSALEARITGSVAEEKRLFNSAESALRNTEESLSESLLPPDRCPADTTADNLPCIWNKTPNDYSQDFSDALGYTGNGVTPSSQTTSVSRYMIAAPSGNVGGQSINPEYGSMMLGNGTFFYEVNSRAASNNREAPLRSVVARVYNN</sequence>
<gene>
    <name evidence="3" type="ORF">SAMN05216189_1005181</name>
    <name evidence="4" type="ORF">SAMN06295949_1086</name>
</gene>
<evidence type="ECO:0000313" key="6">
    <source>
        <dbReference type="Proteomes" id="UP000199693"/>
    </source>
</evidence>
<protein>
    <submittedName>
        <fullName evidence="3">Type IV pilus assembly protein PilX</fullName>
    </submittedName>
</protein>
<keyword evidence="1" id="KW-0472">Membrane</keyword>
<evidence type="ECO:0000256" key="1">
    <source>
        <dbReference type="SAM" id="Phobius"/>
    </source>
</evidence>
<evidence type="ECO:0000313" key="4">
    <source>
        <dbReference type="EMBL" id="SNS83014.1"/>
    </source>
</evidence>
<proteinExistence type="predicted"/>
<dbReference type="EMBL" id="FNEC01000005">
    <property type="protein sequence ID" value="SDI48274.1"/>
    <property type="molecule type" value="Genomic_DNA"/>
</dbReference>
<evidence type="ECO:0000313" key="5">
    <source>
        <dbReference type="Proteomes" id="UP000198309"/>
    </source>
</evidence>
<dbReference type="InterPro" id="IPR025746">
    <property type="entry name" value="PilX_N_dom"/>
</dbReference>
<dbReference type="Proteomes" id="UP000199693">
    <property type="component" value="Unassembled WGS sequence"/>
</dbReference>
<keyword evidence="1" id="KW-1133">Transmembrane helix</keyword>
<name>A0A239HRV4_9PSED</name>
<reference evidence="4 5" key="2">
    <citation type="submission" date="2017-06" db="EMBL/GenBank/DDBJ databases">
        <authorList>
            <person name="Varghese N."/>
            <person name="Submissions S."/>
        </authorList>
    </citation>
    <scope>NUCLEOTIDE SEQUENCE [LARGE SCALE GENOMIC DNA]</scope>
    <source>
        <strain evidence="4 5">RLD-1</strain>
    </source>
</reference>
<feature type="domain" description="Type 4 fimbrial biogenesis protein PilX N-terminal" evidence="2">
    <location>
        <begin position="9"/>
        <end position="59"/>
    </location>
</feature>
<evidence type="ECO:0000259" key="2">
    <source>
        <dbReference type="Pfam" id="PF14341"/>
    </source>
</evidence>
<keyword evidence="1" id="KW-0812">Transmembrane</keyword>
<dbReference type="RefSeq" id="WP_167364777.1">
    <property type="nucleotide sequence ID" value="NZ_FNEC01000005.1"/>
</dbReference>
<organism evidence="3 6">
    <name type="scientific">Pseudomonas delhiensis</name>
    <dbReference type="NCBI Taxonomy" id="366289"/>
    <lineage>
        <taxon>Bacteria</taxon>
        <taxon>Pseudomonadati</taxon>
        <taxon>Pseudomonadota</taxon>
        <taxon>Gammaproteobacteria</taxon>
        <taxon>Pseudomonadales</taxon>
        <taxon>Pseudomonadaceae</taxon>
        <taxon>Pseudomonas</taxon>
    </lineage>
</organism>
<evidence type="ECO:0000313" key="3">
    <source>
        <dbReference type="EMBL" id="SDI48274.1"/>
    </source>
</evidence>
<dbReference type="EMBL" id="FZPC01000008">
    <property type="protein sequence ID" value="SNS83014.1"/>
    <property type="molecule type" value="Genomic_DNA"/>
</dbReference>
<accession>A0A239HRV4</accession>